<dbReference type="Proteomes" id="UP000693970">
    <property type="component" value="Unassembled WGS sequence"/>
</dbReference>
<organism evidence="1 2">
    <name type="scientific">Nitzschia inconspicua</name>
    <dbReference type="NCBI Taxonomy" id="303405"/>
    <lineage>
        <taxon>Eukaryota</taxon>
        <taxon>Sar</taxon>
        <taxon>Stramenopiles</taxon>
        <taxon>Ochrophyta</taxon>
        <taxon>Bacillariophyta</taxon>
        <taxon>Bacillariophyceae</taxon>
        <taxon>Bacillariophycidae</taxon>
        <taxon>Bacillariales</taxon>
        <taxon>Bacillariaceae</taxon>
        <taxon>Nitzschia</taxon>
    </lineage>
</organism>
<evidence type="ECO:0000313" key="1">
    <source>
        <dbReference type="EMBL" id="KAG7347617.1"/>
    </source>
</evidence>
<reference evidence="1" key="1">
    <citation type="journal article" date="2021" name="Sci. Rep.">
        <title>Diploid genomic architecture of Nitzschia inconspicua, an elite biomass production diatom.</title>
        <authorList>
            <person name="Oliver A."/>
            <person name="Podell S."/>
            <person name="Pinowska A."/>
            <person name="Traller J.C."/>
            <person name="Smith S.R."/>
            <person name="McClure R."/>
            <person name="Beliaev A."/>
            <person name="Bohutskyi P."/>
            <person name="Hill E.A."/>
            <person name="Rabines A."/>
            <person name="Zheng H."/>
            <person name="Allen L.Z."/>
            <person name="Kuo A."/>
            <person name="Grigoriev I.V."/>
            <person name="Allen A.E."/>
            <person name="Hazlebeck D."/>
            <person name="Allen E.E."/>
        </authorList>
    </citation>
    <scope>NUCLEOTIDE SEQUENCE</scope>
    <source>
        <strain evidence="1">Hildebrandi</strain>
    </source>
</reference>
<dbReference type="EMBL" id="JAGRRH010000020">
    <property type="protein sequence ID" value="KAG7347617.1"/>
    <property type="molecule type" value="Genomic_DNA"/>
</dbReference>
<accession>A0A9K3KQE5</accession>
<comment type="caution">
    <text evidence="1">The sequence shown here is derived from an EMBL/GenBank/DDBJ whole genome shotgun (WGS) entry which is preliminary data.</text>
</comment>
<dbReference type="AlphaFoldDB" id="A0A9K3KQE5"/>
<evidence type="ECO:0000313" key="2">
    <source>
        <dbReference type="Proteomes" id="UP000693970"/>
    </source>
</evidence>
<sequence length="242" mass="27036">MIAPTLFFSDHETTMKSFSPSAPKAVEENKMSFDGGDESFRCFDGYDADSESENSPSKETRRTKRKIKEFQADSLSCSLFCQPYRRRRKLAADCSWIERIYSSTPFATPEESDTIPIFCNPNDMSLSRDSRSSEKSQKASALDLIGTECIMNVSERHDVQDSLPSFSNVTKGTPSPPFVVLGKAGALMDTLNLQTLDDELLIIALLTVVNALLRDSYKIQATYRSYFLNGASKGNLFISEPR</sequence>
<gene>
    <name evidence="1" type="ORF">IV203_016322</name>
</gene>
<name>A0A9K3KQE5_9STRA</name>
<reference evidence="1" key="2">
    <citation type="submission" date="2021-04" db="EMBL/GenBank/DDBJ databases">
        <authorList>
            <person name="Podell S."/>
        </authorList>
    </citation>
    <scope>NUCLEOTIDE SEQUENCE</scope>
    <source>
        <strain evidence="1">Hildebrandi</strain>
    </source>
</reference>
<proteinExistence type="predicted"/>
<protein>
    <submittedName>
        <fullName evidence="1">Uncharacterized protein</fullName>
    </submittedName>
</protein>
<keyword evidence="2" id="KW-1185">Reference proteome</keyword>